<keyword evidence="1" id="KW-1133">Transmembrane helix</keyword>
<dbReference type="Proteomes" id="UP000237061">
    <property type="component" value="Unassembled WGS sequence"/>
</dbReference>
<evidence type="ECO:0008006" key="4">
    <source>
        <dbReference type="Google" id="ProtNLM"/>
    </source>
</evidence>
<organism evidence="2 3">
    <name type="scientific">Arthrobacter glacialis</name>
    <dbReference type="NCBI Taxonomy" id="1664"/>
    <lineage>
        <taxon>Bacteria</taxon>
        <taxon>Bacillati</taxon>
        <taxon>Actinomycetota</taxon>
        <taxon>Actinomycetes</taxon>
        <taxon>Micrococcales</taxon>
        <taxon>Micrococcaceae</taxon>
        <taxon>Arthrobacter</taxon>
    </lineage>
</organism>
<dbReference type="RefSeq" id="WP_103463996.1">
    <property type="nucleotide sequence ID" value="NZ_PPXC01000001.1"/>
</dbReference>
<reference evidence="2 3" key="1">
    <citation type="submission" date="2018-01" db="EMBL/GenBank/DDBJ databases">
        <title>Arthrobacter sp. nov., from glaciers in China.</title>
        <authorList>
            <person name="Liu Q."/>
            <person name="Xin Y.-H."/>
        </authorList>
    </citation>
    <scope>NUCLEOTIDE SEQUENCE [LARGE SCALE GENOMIC DNA]</scope>
    <source>
        <strain evidence="2 3">HLT2-12-2</strain>
    </source>
</reference>
<dbReference type="AlphaFoldDB" id="A0A2S4A1G4"/>
<evidence type="ECO:0000313" key="2">
    <source>
        <dbReference type="EMBL" id="POH75340.1"/>
    </source>
</evidence>
<protein>
    <recommendedName>
        <fullName evidence="4">Alkaline shock response membrane anchor protein AmaP</fullName>
    </recommendedName>
</protein>
<keyword evidence="1" id="KW-0812">Transmembrane</keyword>
<accession>A0A2S4A1G4</accession>
<name>A0A2S4A1G4_ARTGL</name>
<gene>
    <name evidence="2" type="ORF">CVS27_01695</name>
</gene>
<feature type="transmembrane region" description="Helical" evidence="1">
    <location>
        <begin position="65"/>
        <end position="88"/>
    </location>
</feature>
<keyword evidence="3" id="KW-1185">Reference proteome</keyword>
<dbReference type="EMBL" id="PPXC01000001">
    <property type="protein sequence ID" value="POH75340.1"/>
    <property type="molecule type" value="Genomic_DNA"/>
</dbReference>
<proteinExistence type="predicted"/>
<comment type="caution">
    <text evidence="2">The sequence shown here is derived from an EMBL/GenBank/DDBJ whole genome shotgun (WGS) entry which is preliminary data.</text>
</comment>
<evidence type="ECO:0000313" key="3">
    <source>
        <dbReference type="Proteomes" id="UP000237061"/>
    </source>
</evidence>
<keyword evidence="1" id="KW-0472">Membrane</keyword>
<evidence type="ECO:0000256" key="1">
    <source>
        <dbReference type="SAM" id="Phobius"/>
    </source>
</evidence>
<sequence length="205" mass="21566">MNGTRRGLNRTLLALLGLLLIAAAGLGILAGTSRGFALSWTEAGMDVWARIQERLGAARIPGTEISWWTVAVFSLLLFATVLLVCWIASQGTGRSNQVAQMQSEAGDTTVDTAVVSQAVKAALAQNTHVLSTSLQSWKTKGGSGITGTGLKLSVQARKGASPVELANDVEHLVTEIDALLGTQIPVLVRITSGTRSKFARSERVA</sequence>